<proteinExistence type="predicted"/>
<comment type="caution">
    <text evidence="2">The sequence shown here is derived from an EMBL/GenBank/DDBJ whole genome shotgun (WGS) entry which is preliminary data.</text>
</comment>
<reference evidence="2 3" key="1">
    <citation type="submission" date="2019-07" db="EMBL/GenBank/DDBJ databases">
        <title>Caenimonas sedimenti sp. nov., isolated from activated sludge.</title>
        <authorList>
            <person name="Xu J."/>
        </authorList>
    </citation>
    <scope>NUCLEOTIDE SEQUENCE [LARGE SCALE GENOMIC DNA]</scope>
    <source>
        <strain evidence="2 3">HX-9-20</strain>
    </source>
</reference>
<feature type="non-terminal residue" evidence="2">
    <location>
        <position position="1"/>
    </location>
</feature>
<dbReference type="EMBL" id="VOBQ01000031">
    <property type="protein sequence ID" value="TWO64479.1"/>
    <property type="molecule type" value="Genomic_DNA"/>
</dbReference>
<feature type="compositionally biased region" description="Basic and acidic residues" evidence="1">
    <location>
        <begin position="65"/>
        <end position="75"/>
    </location>
</feature>
<accession>A0A562ZEE7</accession>
<evidence type="ECO:0000313" key="3">
    <source>
        <dbReference type="Proteomes" id="UP000318199"/>
    </source>
</evidence>
<keyword evidence="3" id="KW-1185">Reference proteome</keyword>
<feature type="compositionally biased region" description="Low complexity" evidence="1">
    <location>
        <begin position="12"/>
        <end position="29"/>
    </location>
</feature>
<feature type="compositionally biased region" description="Low complexity" evidence="1">
    <location>
        <begin position="90"/>
        <end position="101"/>
    </location>
</feature>
<feature type="region of interest" description="Disordered" evidence="1">
    <location>
        <begin position="1"/>
        <end position="52"/>
    </location>
</feature>
<organism evidence="2 3">
    <name type="scientific">Caenimonas sedimenti</name>
    <dbReference type="NCBI Taxonomy" id="2596921"/>
    <lineage>
        <taxon>Bacteria</taxon>
        <taxon>Pseudomonadati</taxon>
        <taxon>Pseudomonadota</taxon>
        <taxon>Betaproteobacteria</taxon>
        <taxon>Burkholderiales</taxon>
        <taxon>Comamonadaceae</taxon>
        <taxon>Caenimonas</taxon>
    </lineage>
</organism>
<dbReference type="RefSeq" id="WP_186511261.1">
    <property type="nucleotide sequence ID" value="NZ_VOBQ01000031.1"/>
</dbReference>
<feature type="region of interest" description="Disordered" evidence="1">
    <location>
        <begin position="64"/>
        <end position="106"/>
    </location>
</feature>
<gene>
    <name evidence="2" type="ORF">FN976_28120</name>
</gene>
<name>A0A562ZEE7_9BURK</name>
<evidence type="ECO:0000256" key="1">
    <source>
        <dbReference type="SAM" id="MobiDB-lite"/>
    </source>
</evidence>
<dbReference type="Proteomes" id="UP000318199">
    <property type="component" value="Unassembled WGS sequence"/>
</dbReference>
<dbReference type="AlphaFoldDB" id="A0A562ZEE7"/>
<feature type="compositionally biased region" description="Pro residues" evidence="1">
    <location>
        <begin position="30"/>
        <end position="45"/>
    </location>
</feature>
<protein>
    <submittedName>
        <fullName evidence="2">Uncharacterized protein</fullName>
    </submittedName>
</protein>
<sequence>GTAAPGAPAPAAPGWGAPGVAPPAAARPAPALPPAPLILPAPPSITVPGPFRDRRRSLADMANEQLRRGKPKDPLAEGMEGAGRDDCLHGSTGSGTPTVGGLLNAPSVIGRALTDKCAR</sequence>
<evidence type="ECO:0000313" key="2">
    <source>
        <dbReference type="EMBL" id="TWO64479.1"/>
    </source>
</evidence>